<dbReference type="Pfam" id="PF18979">
    <property type="entry name" value="DUF5715"/>
    <property type="match status" value="1"/>
</dbReference>
<sequence length="315" mass="34859">MRVPSRRPGRPGSSATAGGPIRAARSTAARPDLDAYRAAVTELLVEIRALADEHSAAARQSLLTDRLGEPALADVLRATPQGVIGARETLLLEMARYRPNARSSAADLTALVRIYLLSRIDVMWWATTSTYLTDDQIQRDTNLVDLDRLRRRGLLRFRYRRQPGTLLGRAVRVAQRRIVPHQVPRTAGLRILYARPEPVSLLNQIAAEFALAAPAGTPPLWVTSLTRSLEHQYRLRQLGYAAMLPSSHCLGWAVDVEMHWFRRFGAAEALANVLLGRQDAGEVNVVDEGQAWHLCVAPEAAPRLRGAYRGELGEC</sequence>
<dbReference type="EMBL" id="LT607413">
    <property type="protein sequence ID" value="SCF34349.1"/>
    <property type="molecule type" value="Genomic_DNA"/>
</dbReference>
<evidence type="ECO:0000256" key="1">
    <source>
        <dbReference type="SAM" id="MobiDB-lite"/>
    </source>
</evidence>
<keyword evidence="3" id="KW-1185">Reference proteome</keyword>
<dbReference type="InParanoid" id="A0A1C4ZN89"/>
<dbReference type="SUPFAM" id="SSF55166">
    <property type="entry name" value="Hedgehog/DD-peptidase"/>
    <property type="match status" value="1"/>
</dbReference>
<dbReference type="RefSeq" id="WP_088984178.1">
    <property type="nucleotide sequence ID" value="NZ_LT607413.1"/>
</dbReference>
<accession>A0A1C4ZN89</accession>
<dbReference type="Proteomes" id="UP000198253">
    <property type="component" value="Chromosome I"/>
</dbReference>
<proteinExistence type="predicted"/>
<name>A0A1C4ZN89_MICEC</name>
<evidence type="ECO:0000313" key="2">
    <source>
        <dbReference type="EMBL" id="SCF34349.1"/>
    </source>
</evidence>
<dbReference type="AlphaFoldDB" id="A0A1C4ZN89"/>
<dbReference type="OrthoDB" id="5174768at2"/>
<feature type="region of interest" description="Disordered" evidence="1">
    <location>
        <begin position="1"/>
        <end position="26"/>
    </location>
</feature>
<evidence type="ECO:0000313" key="3">
    <source>
        <dbReference type="Proteomes" id="UP000198253"/>
    </source>
</evidence>
<organism evidence="2 3">
    <name type="scientific">Micromonospora echinospora</name>
    <name type="common">Micromonospora purpurea</name>
    <dbReference type="NCBI Taxonomy" id="1877"/>
    <lineage>
        <taxon>Bacteria</taxon>
        <taxon>Bacillati</taxon>
        <taxon>Actinomycetota</taxon>
        <taxon>Actinomycetes</taxon>
        <taxon>Micromonosporales</taxon>
        <taxon>Micromonosporaceae</taxon>
        <taxon>Micromonospora</taxon>
    </lineage>
</organism>
<reference evidence="3" key="1">
    <citation type="submission" date="2016-06" db="EMBL/GenBank/DDBJ databases">
        <authorList>
            <person name="Varghese N."/>
            <person name="Submissions Spin"/>
        </authorList>
    </citation>
    <scope>NUCLEOTIDE SEQUENCE [LARGE SCALE GENOMIC DNA]</scope>
    <source>
        <strain evidence="3">DSM 43816</strain>
    </source>
</reference>
<protein>
    <submittedName>
        <fullName evidence="2">Uncharacterized protein</fullName>
    </submittedName>
</protein>
<gene>
    <name evidence="2" type="ORF">GA0070618_5506</name>
</gene>
<dbReference type="InterPro" id="IPR043769">
    <property type="entry name" value="DUF5715"/>
</dbReference>
<dbReference type="InterPro" id="IPR009045">
    <property type="entry name" value="Zn_M74/Hedgehog-like"/>
</dbReference>